<dbReference type="GO" id="GO:0008408">
    <property type="term" value="F:3'-5' exonuclease activity"/>
    <property type="evidence" value="ECO:0007669"/>
    <property type="project" value="TreeGrafter"/>
</dbReference>
<comment type="caution">
    <text evidence="5">The sequence shown here is derived from an EMBL/GenBank/DDBJ whole genome shotgun (WGS) entry which is preliminary data.</text>
</comment>
<dbReference type="EMBL" id="JADINH010000061">
    <property type="protein sequence ID" value="MBO8415352.1"/>
    <property type="molecule type" value="Genomic_DNA"/>
</dbReference>
<dbReference type="PANTHER" id="PTHR30231:SF4">
    <property type="entry name" value="PROTEIN NEN2"/>
    <property type="match status" value="1"/>
</dbReference>
<evidence type="ECO:0000313" key="5">
    <source>
        <dbReference type="EMBL" id="MBO8415352.1"/>
    </source>
</evidence>
<accession>A0A9D9DAH0</accession>
<proteinExistence type="predicted"/>
<dbReference type="SUPFAM" id="SSF53098">
    <property type="entry name" value="Ribonuclease H-like"/>
    <property type="match status" value="1"/>
</dbReference>
<evidence type="ECO:0000313" key="6">
    <source>
        <dbReference type="Proteomes" id="UP000823631"/>
    </source>
</evidence>
<evidence type="ECO:0000259" key="4">
    <source>
        <dbReference type="SMART" id="SM00479"/>
    </source>
</evidence>
<dbReference type="GO" id="GO:0003676">
    <property type="term" value="F:nucleic acid binding"/>
    <property type="evidence" value="ECO:0007669"/>
    <property type="project" value="InterPro"/>
</dbReference>
<feature type="domain" description="Exonuclease" evidence="4">
    <location>
        <begin position="44"/>
        <end position="215"/>
    </location>
</feature>
<evidence type="ECO:0000256" key="1">
    <source>
        <dbReference type="ARBA" id="ARBA00022722"/>
    </source>
</evidence>
<name>A0A9D9DAH0_9GAMM</name>
<dbReference type="PANTHER" id="PTHR30231">
    <property type="entry name" value="DNA POLYMERASE III SUBUNIT EPSILON"/>
    <property type="match status" value="1"/>
</dbReference>
<keyword evidence="3" id="KW-0269">Exonuclease</keyword>
<dbReference type="InterPro" id="IPR012337">
    <property type="entry name" value="RNaseH-like_sf"/>
</dbReference>
<dbReference type="SMART" id="SM00479">
    <property type="entry name" value="EXOIII"/>
    <property type="match status" value="1"/>
</dbReference>
<dbReference type="InterPro" id="IPR013520">
    <property type="entry name" value="Ribonucl_H"/>
</dbReference>
<evidence type="ECO:0000256" key="2">
    <source>
        <dbReference type="ARBA" id="ARBA00022801"/>
    </source>
</evidence>
<dbReference type="InterPro" id="IPR036397">
    <property type="entry name" value="RNaseH_sf"/>
</dbReference>
<dbReference type="GO" id="GO:0006259">
    <property type="term" value="P:DNA metabolic process"/>
    <property type="evidence" value="ECO:0007669"/>
    <property type="project" value="UniProtKB-ARBA"/>
</dbReference>
<keyword evidence="2" id="KW-0378">Hydrolase</keyword>
<dbReference type="Pfam" id="PF00929">
    <property type="entry name" value="RNase_T"/>
    <property type="match status" value="1"/>
</dbReference>
<dbReference type="CDD" id="cd06127">
    <property type="entry name" value="DEDDh"/>
    <property type="match status" value="1"/>
</dbReference>
<reference evidence="5" key="1">
    <citation type="submission" date="2020-10" db="EMBL/GenBank/DDBJ databases">
        <authorList>
            <person name="Gilroy R."/>
        </authorList>
    </citation>
    <scope>NUCLEOTIDE SEQUENCE</scope>
    <source>
        <strain evidence="5">17213</strain>
    </source>
</reference>
<gene>
    <name evidence="5" type="ORF">IAB19_03100</name>
</gene>
<organism evidence="5 6">
    <name type="scientific">Candidatus Avisuccinivibrio stercorigallinarum</name>
    <dbReference type="NCBI Taxonomy" id="2840704"/>
    <lineage>
        <taxon>Bacteria</taxon>
        <taxon>Pseudomonadati</taxon>
        <taxon>Pseudomonadota</taxon>
        <taxon>Gammaproteobacteria</taxon>
        <taxon>Aeromonadales</taxon>
        <taxon>Succinivibrionaceae</taxon>
        <taxon>Succinivibrionaceae incertae sedis</taxon>
        <taxon>Candidatus Avisuccinivibrio</taxon>
    </lineage>
</organism>
<dbReference type="Gene3D" id="3.30.420.10">
    <property type="entry name" value="Ribonuclease H-like superfamily/Ribonuclease H"/>
    <property type="match status" value="1"/>
</dbReference>
<protein>
    <submittedName>
        <fullName evidence="5">DNA polymerase III subunit epsilon</fullName>
    </submittedName>
</protein>
<dbReference type="Proteomes" id="UP000823631">
    <property type="component" value="Unassembled WGS sequence"/>
</dbReference>
<evidence type="ECO:0000256" key="3">
    <source>
        <dbReference type="ARBA" id="ARBA00022839"/>
    </source>
</evidence>
<keyword evidence="1" id="KW-0540">Nuclease</keyword>
<dbReference type="AlphaFoldDB" id="A0A9D9DAH0"/>
<reference evidence="5" key="2">
    <citation type="journal article" date="2021" name="PeerJ">
        <title>Extensive microbial diversity within the chicken gut microbiome revealed by metagenomics and culture.</title>
        <authorList>
            <person name="Gilroy R."/>
            <person name="Ravi A."/>
            <person name="Getino M."/>
            <person name="Pursley I."/>
            <person name="Horton D.L."/>
            <person name="Alikhan N.F."/>
            <person name="Baker D."/>
            <person name="Gharbi K."/>
            <person name="Hall N."/>
            <person name="Watson M."/>
            <person name="Adriaenssens E.M."/>
            <person name="Foster-Nyarko E."/>
            <person name="Jarju S."/>
            <person name="Secka A."/>
            <person name="Antonio M."/>
            <person name="Oren A."/>
            <person name="Chaudhuri R.R."/>
            <person name="La Ragione R."/>
            <person name="Hildebrand F."/>
            <person name="Pallen M.J."/>
        </authorList>
    </citation>
    <scope>NUCLEOTIDE SEQUENCE</scope>
    <source>
        <strain evidence="5">17213</strain>
    </source>
</reference>
<dbReference type="GO" id="GO:0005829">
    <property type="term" value="C:cytosol"/>
    <property type="evidence" value="ECO:0007669"/>
    <property type="project" value="TreeGrafter"/>
</dbReference>
<sequence length="229" mass="25226">MFDKIQALERARLKALKHGTVPKGAELIYQHALPGADTPLRELEFASIDFETTGLDFAQDYILSMGGVLMRGAQIDFASGFHCYLKAGDKVKNSSAVINQITPEELYAGISPQQALTELLNKLAGRIVICHAAVIERSFILKLLGLKPNFRLPLIFLDTLLLEKSLLSHSGRTEDLRLAAIRERRGFPPYVCHNAFADSVAAAEVFIAQVKEIFGSKTPTLGPLYQRCA</sequence>